<keyword evidence="4 9" id="KW-0479">Metal-binding</keyword>
<dbReference type="AlphaFoldDB" id="A0A1Y1ILB9"/>
<dbReference type="GO" id="GO:0016020">
    <property type="term" value="C:membrane"/>
    <property type="evidence" value="ECO:0007669"/>
    <property type="project" value="UniProtKB-SubCell"/>
</dbReference>
<dbReference type="PRINTS" id="PR00463">
    <property type="entry name" value="EP450I"/>
</dbReference>
<evidence type="ECO:0000313" key="12">
    <source>
        <dbReference type="Proteomes" id="UP000054558"/>
    </source>
</evidence>
<dbReference type="OrthoDB" id="634536at2759"/>
<dbReference type="STRING" id="105231.A0A1Y1ILB9"/>
<feature type="binding site" description="axial binding residue" evidence="9">
    <location>
        <position position="503"/>
    </location>
    <ligand>
        <name>heme</name>
        <dbReference type="ChEBI" id="CHEBI:30413"/>
    </ligand>
    <ligandPart>
        <name>Fe</name>
        <dbReference type="ChEBI" id="CHEBI:18248"/>
    </ligandPart>
</feature>
<dbReference type="PRINTS" id="PR00385">
    <property type="entry name" value="P450"/>
</dbReference>
<comment type="subcellular location">
    <subcellularLocation>
        <location evidence="1">Membrane</location>
    </subcellularLocation>
</comment>
<dbReference type="EMBL" id="DF237417">
    <property type="protein sequence ID" value="GAQ88908.1"/>
    <property type="molecule type" value="Genomic_DNA"/>
</dbReference>
<evidence type="ECO:0000256" key="10">
    <source>
        <dbReference type="SAM" id="Phobius"/>
    </source>
</evidence>
<protein>
    <submittedName>
        <fullName evidence="11">Cytochrome P450</fullName>
    </submittedName>
</protein>
<evidence type="ECO:0000256" key="5">
    <source>
        <dbReference type="ARBA" id="ARBA00022989"/>
    </source>
</evidence>
<evidence type="ECO:0000256" key="9">
    <source>
        <dbReference type="PIRSR" id="PIRSR602401-1"/>
    </source>
</evidence>
<evidence type="ECO:0000256" key="3">
    <source>
        <dbReference type="ARBA" id="ARBA00022692"/>
    </source>
</evidence>
<keyword evidence="5 10" id="KW-1133">Transmembrane helix</keyword>
<keyword evidence="12" id="KW-1185">Reference proteome</keyword>
<dbReference type="GO" id="GO:0016705">
    <property type="term" value="F:oxidoreductase activity, acting on paired donors, with incorporation or reduction of molecular oxygen"/>
    <property type="evidence" value="ECO:0007669"/>
    <property type="project" value="InterPro"/>
</dbReference>
<comment type="cofactor">
    <cofactor evidence="9">
        <name>heme</name>
        <dbReference type="ChEBI" id="CHEBI:30413"/>
    </cofactor>
</comment>
<evidence type="ECO:0000256" key="7">
    <source>
        <dbReference type="ARBA" id="ARBA00023004"/>
    </source>
</evidence>
<organism evidence="11 12">
    <name type="scientific">Klebsormidium nitens</name>
    <name type="common">Green alga</name>
    <name type="synonym">Ulothrix nitens</name>
    <dbReference type="NCBI Taxonomy" id="105231"/>
    <lineage>
        <taxon>Eukaryota</taxon>
        <taxon>Viridiplantae</taxon>
        <taxon>Streptophyta</taxon>
        <taxon>Klebsormidiophyceae</taxon>
        <taxon>Klebsormidiales</taxon>
        <taxon>Klebsormidiaceae</taxon>
        <taxon>Klebsormidium</taxon>
    </lineage>
</organism>
<evidence type="ECO:0000256" key="4">
    <source>
        <dbReference type="ARBA" id="ARBA00022723"/>
    </source>
</evidence>
<dbReference type="InterPro" id="IPR001128">
    <property type="entry name" value="Cyt_P450"/>
</dbReference>
<keyword evidence="6" id="KW-0560">Oxidoreductase</keyword>
<dbReference type="Proteomes" id="UP000054558">
    <property type="component" value="Unassembled WGS sequence"/>
</dbReference>
<dbReference type="PANTHER" id="PTHR24282">
    <property type="entry name" value="CYTOCHROME P450 FAMILY MEMBER"/>
    <property type="match status" value="1"/>
</dbReference>
<proteinExistence type="predicted"/>
<dbReference type="Pfam" id="PF00067">
    <property type="entry name" value="p450"/>
    <property type="match status" value="1"/>
</dbReference>
<dbReference type="GO" id="GO:0004497">
    <property type="term" value="F:monooxygenase activity"/>
    <property type="evidence" value="ECO:0007669"/>
    <property type="project" value="InterPro"/>
</dbReference>
<keyword evidence="8 10" id="KW-0472">Membrane</keyword>
<evidence type="ECO:0000256" key="6">
    <source>
        <dbReference type="ARBA" id="ARBA00023002"/>
    </source>
</evidence>
<reference evidence="11 12" key="1">
    <citation type="journal article" date="2014" name="Nat. Commun.">
        <title>Klebsormidium flaccidum genome reveals primary factors for plant terrestrial adaptation.</title>
        <authorList>
            <person name="Hori K."/>
            <person name="Maruyama F."/>
            <person name="Fujisawa T."/>
            <person name="Togashi T."/>
            <person name="Yamamoto N."/>
            <person name="Seo M."/>
            <person name="Sato S."/>
            <person name="Yamada T."/>
            <person name="Mori H."/>
            <person name="Tajima N."/>
            <person name="Moriyama T."/>
            <person name="Ikeuchi M."/>
            <person name="Watanabe M."/>
            <person name="Wada H."/>
            <person name="Kobayashi K."/>
            <person name="Saito M."/>
            <person name="Masuda T."/>
            <person name="Sasaki-Sekimoto Y."/>
            <person name="Mashiguchi K."/>
            <person name="Awai K."/>
            <person name="Shimojima M."/>
            <person name="Masuda S."/>
            <person name="Iwai M."/>
            <person name="Nobusawa T."/>
            <person name="Narise T."/>
            <person name="Kondo S."/>
            <person name="Saito H."/>
            <person name="Sato R."/>
            <person name="Murakawa M."/>
            <person name="Ihara Y."/>
            <person name="Oshima-Yamada Y."/>
            <person name="Ohtaka K."/>
            <person name="Satoh M."/>
            <person name="Sonobe K."/>
            <person name="Ishii M."/>
            <person name="Ohtani R."/>
            <person name="Kanamori-Sato M."/>
            <person name="Honoki R."/>
            <person name="Miyazaki D."/>
            <person name="Mochizuki H."/>
            <person name="Umetsu J."/>
            <person name="Higashi K."/>
            <person name="Shibata D."/>
            <person name="Kamiya Y."/>
            <person name="Sato N."/>
            <person name="Nakamura Y."/>
            <person name="Tabata S."/>
            <person name="Ida S."/>
            <person name="Kurokawa K."/>
            <person name="Ohta H."/>
        </authorList>
    </citation>
    <scope>NUCLEOTIDE SEQUENCE [LARGE SCALE GENOMIC DNA]</scope>
    <source>
        <strain evidence="11 12">NIES-2285</strain>
    </source>
</reference>
<dbReference type="InterPro" id="IPR036396">
    <property type="entry name" value="Cyt_P450_sf"/>
</dbReference>
<keyword evidence="3 10" id="KW-0812">Transmembrane</keyword>
<gene>
    <name evidence="11" type="ORF">KFL_004680120</name>
</gene>
<dbReference type="Gene3D" id="1.10.630.10">
    <property type="entry name" value="Cytochrome P450"/>
    <property type="match status" value="1"/>
</dbReference>
<dbReference type="GO" id="GO:0005506">
    <property type="term" value="F:iron ion binding"/>
    <property type="evidence" value="ECO:0007669"/>
    <property type="project" value="InterPro"/>
</dbReference>
<accession>A0A1Y1ILB9</accession>
<evidence type="ECO:0000313" key="11">
    <source>
        <dbReference type="EMBL" id="GAQ88908.1"/>
    </source>
</evidence>
<feature type="transmembrane region" description="Helical" evidence="10">
    <location>
        <begin position="34"/>
        <end position="57"/>
    </location>
</feature>
<evidence type="ECO:0000256" key="8">
    <source>
        <dbReference type="ARBA" id="ARBA00023136"/>
    </source>
</evidence>
<dbReference type="SUPFAM" id="SSF48264">
    <property type="entry name" value="Cytochrome P450"/>
    <property type="match status" value="1"/>
</dbReference>
<keyword evidence="2 9" id="KW-0349">Heme</keyword>
<evidence type="ECO:0000256" key="1">
    <source>
        <dbReference type="ARBA" id="ARBA00004370"/>
    </source>
</evidence>
<keyword evidence="7 9" id="KW-0408">Iron</keyword>
<evidence type="ECO:0000256" key="2">
    <source>
        <dbReference type="ARBA" id="ARBA00022617"/>
    </source>
</evidence>
<dbReference type="InterPro" id="IPR050665">
    <property type="entry name" value="Cytochrome_P450_Monooxygen"/>
</dbReference>
<dbReference type="GO" id="GO:0020037">
    <property type="term" value="F:heme binding"/>
    <property type="evidence" value="ECO:0007669"/>
    <property type="project" value="InterPro"/>
</dbReference>
<dbReference type="InterPro" id="IPR002401">
    <property type="entry name" value="Cyt_P450_E_grp-I"/>
</dbReference>
<dbReference type="PANTHER" id="PTHR24282:SF211">
    <property type="entry name" value="CYTOCHROME P450-RELATED"/>
    <property type="match status" value="1"/>
</dbReference>
<dbReference type="OMA" id="FTTMMQP"/>
<sequence>MTASQLLAESLGRYWTALSPHSLQRSPYLSFAELSAWGIISILSLLLVAALIVRAYVQFVYRPLRLIRHFKKQGMKGPPFKLLVGQMSVLKDSEKVVENGGKNMQYMMDWKKEYGSIFYYCIGPKVRLAILDPALLHQVLHTTTGNGGHYRKNDYGAEVFEPVLGKHGLVFASNAIWSRQRKLVNPMFSHSKLKDMEPFIVSSTEEMVRRWEAKIDGAGGRAEIEVNQELSTVARDVICRAVFGQEDGAESAYSGQDIYHDFENLLKDIAARSFGPQAMFIPFYKYLPIPINVRIARTRARVRAMILSLINNRRAKAAVAAKANGGPPDFGDDLLGSLLAASDEQGSLSSEELIDQCKTFFFAGHETSGHALTWTLLLLGQHPEWQERARAEVREHCGSAPPNKDSANKLKVVTMVLRETMRLFPPVPFTTRQVSKPQQLGPYAIPQDDNLVIAVPIYPLHRDPATWGADADVFNPERFENGPAGAATDARAYIPFASGPRNCVGQQLAMLETKMVLAMVLQRFRFSVAPGYRHWPHNTITLRPKLGLPLLVEKVE</sequence>
<name>A0A1Y1ILB9_KLENI</name>